<dbReference type="AlphaFoldDB" id="A0A422NY56"/>
<evidence type="ECO:0000256" key="1">
    <source>
        <dbReference type="ARBA" id="ARBA00022679"/>
    </source>
</evidence>
<dbReference type="Gene3D" id="3.30.210.10">
    <property type="entry name" value="DNA polymerase, thumb domain"/>
    <property type="match status" value="1"/>
</dbReference>
<dbReference type="InterPro" id="IPR029398">
    <property type="entry name" value="PolB_thumb"/>
</dbReference>
<gene>
    <name evidence="4" type="ORF">TraAM80_01567</name>
</gene>
<feature type="domain" description="DNA polymerase beta thumb" evidence="3">
    <location>
        <begin position="144"/>
        <end position="205"/>
    </location>
</feature>
<sequence length="207" mass="23403">MTVSHDDAVEHQLSVEQLLGPHGFRVTLVGKMRCGYPVGKWAMLLLTRDAQSSCDELLPSRGELVVNREVIFIGRTMKGLAASSHAKGVVRRNVWMCGGVCLCYVCFARAPQEYGPELAPRIRVEARELTFVWSSAHSFHVRHLFLTGPKQFLTHLMYLAHTSEYELTHDGPYQRSPNAGKRVELCSDEDIFTMLQLPYVDPLHRHA</sequence>
<dbReference type="Pfam" id="PF14791">
    <property type="entry name" value="DNA_pol_B_thumb"/>
    <property type="match status" value="1"/>
</dbReference>
<name>A0A422NY56_TRYRA</name>
<dbReference type="RefSeq" id="XP_029241526.1">
    <property type="nucleotide sequence ID" value="XM_029378603.1"/>
</dbReference>
<evidence type="ECO:0000259" key="3">
    <source>
        <dbReference type="Pfam" id="PF14791"/>
    </source>
</evidence>
<reference evidence="4 5" key="1">
    <citation type="journal article" date="2018" name="BMC Genomics">
        <title>Genomic comparison of Trypanosoma conorhini and Trypanosoma rangeli to Trypanosoma cruzi strains of high and low virulence.</title>
        <authorList>
            <person name="Bradwell K.R."/>
            <person name="Koparde V.N."/>
            <person name="Matveyev A.V."/>
            <person name="Serrano M.G."/>
            <person name="Alves J.M."/>
            <person name="Parikh H."/>
            <person name="Huang B."/>
            <person name="Lee V."/>
            <person name="Espinosa-Alvarez O."/>
            <person name="Ortiz P.A."/>
            <person name="Costa-Martins A.G."/>
            <person name="Teixeira M.M."/>
            <person name="Buck G.A."/>
        </authorList>
    </citation>
    <scope>NUCLEOTIDE SEQUENCE [LARGE SCALE GENOMIC DNA]</scope>
    <source>
        <strain evidence="4 5">AM80</strain>
    </source>
</reference>
<dbReference type="InterPro" id="IPR043519">
    <property type="entry name" value="NT_sf"/>
</dbReference>
<keyword evidence="5" id="KW-1185">Reference proteome</keyword>
<dbReference type="EMBL" id="MKGL01000032">
    <property type="protein sequence ID" value="RNF10396.1"/>
    <property type="molecule type" value="Genomic_DNA"/>
</dbReference>
<comment type="caution">
    <text evidence="4">The sequence shown here is derived from an EMBL/GenBank/DDBJ whole genome shotgun (WGS) entry which is preliminary data.</text>
</comment>
<keyword evidence="2" id="KW-0548">Nucleotidyltransferase</keyword>
<dbReference type="GO" id="GO:0016779">
    <property type="term" value="F:nucleotidyltransferase activity"/>
    <property type="evidence" value="ECO:0007669"/>
    <property type="project" value="UniProtKB-KW"/>
</dbReference>
<keyword evidence="1" id="KW-0808">Transferase</keyword>
<protein>
    <recommendedName>
        <fullName evidence="3">DNA polymerase beta thumb domain-containing protein</fullName>
    </recommendedName>
</protein>
<dbReference type="Proteomes" id="UP000283634">
    <property type="component" value="Unassembled WGS sequence"/>
</dbReference>
<dbReference type="SUPFAM" id="SSF81301">
    <property type="entry name" value="Nucleotidyltransferase"/>
    <property type="match status" value="1"/>
</dbReference>
<dbReference type="GeneID" id="40325500"/>
<evidence type="ECO:0000313" key="4">
    <source>
        <dbReference type="EMBL" id="RNF10396.1"/>
    </source>
</evidence>
<dbReference type="InterPro" id="IPR037160">
    <property type="entry name" value="DNA_Pol_thumb_sf"/>
</dbReference>
<dbReference type="OrthoDB" id="205514at2759"/>
<accession>A0A422NY56</accession>
<proteinExistence type="predicted"/>
<organism evidence="4 5">
    <name type="scientific">Trypanosoma rangeli</name>
    <dbReference type="NCBI Taxonomy" id="5698"/>
    <lineage>
        <taxon>Eukaryota</taxon>
        <taxon>Discoba</taxon>
        <taxon>Euglenozoa</taxon>
        <taxon>Kinetoplastea</taxon>
        <taxon>Metakinetoplastina</taxon>
        <taxon>Trypanosomatida</taxon>
        <taxon>Trypanosomatidae</taxon>
        <taxon>Trypanosoma</taxon>
        <taxon>Herpetosoma</taxon>
    </lineage>
</organism>
<evidence type="ECO:0000256" key="2">
    <source>
        <dbReference type="ARBA" id="ARBA00022695"/>
    </source>
</evidence>
<dbReference type="OMA" id="ECERDIF"/>
<evidence type="ECO:0000313" key="5">
    <source>
        <dbReference type="Proteomes" id="UP000283634"/>
    </source>
</evidence>